<keyword evidence="3" id="KW-1185">Reference proteome</keyword>
<evidence type="ECO:0000313" key="2">
    <source>
        <dbReference type="EMBL" id="POM59177.1"/>
    </source>
</evidence>
<organism evidence="2 3">
    <name type="scientific">Phytophthora palmivora</name>
    <dbReference type="NCBI Taxonomy" id="4796"/>
    <lineage>
        <taxon>Eukaryota</taxon>
        <taxon>Sar</taxon>
        <taxon>Stramenopiles</taxon>
        <taxon>Oomycota</taxon>
        <taxon>Peronosporomycetes</taxon>
        <taxon>Peronosporales</taxon>
        <taxon>Peronosporaceae</taxon>
        <taxon>Phytophthora</taxon>
    </lineage>
</organism>
<accession>A0A2P4X0U4</accession>
<dbReference type="OrthoDB" id="115410at2759"/>
<dbReference type="Proteomes" id="UP000237271">
    <property type="component" value="Unassembled WGS sequence"/>
</dbReference>
<dbReference type="EMBL" id="NCKW01017308">
    <property type="protein sequence ID" value="POM59177.1"/>
    <property type="molecule type" value="Genomic_DNA"/>
</dbReference>
<protein>
    <submittedName>
        <fullName evidence="2">Uncharacterized protein</fullName>
    </submittedName>
</protein>
<dbReference type="Gene3D" id="3.10.10.10">
    <property type="entry name" value="HIV Type 1 Reverse Transcriptase, subunit A, domain 1"/>
    <property type="match status" value="1"/>
</dbReference>
<feature type="compositionally biased region" description="Basic and acidic residues" evidence="1">
    <location>
        <begin position="248"/>
        <end position="257"/>
    </location>
</feature>
<evidence type="ECO:0000256" key="1">
    <source>
        <dbReference type="SAM" id="MobiDB-lite"/>
    </source>
</evidence>
<dbReference type="AlphaFoldDB" id="A0A2P4X0U4"/>
<feature type="region of interest" description="Disordered" evidence="1">
    <location>
        <begin position="570"/>
        <end position="603"/>
    </location>
</feature>
<feature type="region of interest" description="Disordered" evidence="1">
    <location>
        <begin position="241"/>
        <end position="263"/>
    </location>
</feature>
<name>A0A2P4X0U4_9STRA</name>
<sequence>MSRPQRKRSRANTAGEDVDAAISTKKVWTAMEPPPIVCFSHEALIKWEMERKLYEAAATSRESLTAVVMPVINTIHRCLLRTFCELELKVKGSEMTNETLVNATSQILSSMLNDQIPNVHVIMNQHLKMDIKQKDVKARILNYIDRFEEIVEEYGLSIALDANDKLKCRLLANNLRPTSLKEQVQLYQDLGPTVKINFDVIKTEALKKIQSFDLFQANRDRATSKPLAKAYRPNIDKVQCGDRTQPLRAERRDDKSTTRKNIKAPAQGCIHCKGKHWVNECPTATEEQKRDARRAFIEKRQGSESSTMKRFVQRDEELEPKHVAFNGVVTMPYHPDNDTKYNVIPRHVVDETHQVCPEVKIRRLEKAILGKAVGGAIIRCSGSIKLDLELLTPAGKVRMRNVTCIITETNEYEFRLGSMTIKALGIDVDEQLVALANREIVDFDPVQSTIPNSFDSPDKKKNTARLKRNLFQVVTCYDTWRIAISNDPPSKIEPFVIRFKGGTEPIRCKPRTYALAEREWMKAFNEWLVSLGWVYRNEASRWSSPARPVKMPGKSGGLRQAVDLRRRNAQTTHDYPPHLIQGDDGGWRDRKTGFGSHPMQKCS</sequence>
<dbReference type="SUPFAM" id="SSF56672">
    <property type="entry name" value="DNA/RNA polymerases"/>
    <property type="match status" value="1"/>
</dbReference>
<proteinExistence type="predicted"/>
<comment type="caution">
    <text evidence="2">The sequence shown here is derived from an EMBL/GenBank/DDBJ whole genome shotgun (WGS) entry which is preliminary data.</text>
</comment>
<reference evidence="2 3" key="1">
    <citation type="journal article" date="2017" name="Genome Biol. Evol.">
        <title>Phytophthora megakarya and P. palmivora, closely related causal agents of cacao black pod rot, underwent increases in genome sizes and gene numbers by different mechanisms.</title>
        <authorList>
            <person name="Ali S.S."/>
            <person name="Shao J."/>
            <person name="Lary D.J."/>
            <person name="Kronmiller B."/>
            <person name="Shen D."/>
            <person name="Strem M.D."/>
            <person name="Amoako-Attah I."/>
            <person name="Akrofi A.Y."/>
            <person name="Begoude B.A."/>
            <person name="Ten Hoopen G.M."/>
            <person name="Coulibaly K."/>
            <person name="Kebe B.I."/>
            <person name="Melnick R.L."/>
            <person name="Guiltinan M.J."/>
            <person name="Tyler B.M."/>
            <person name="Meinhardt L.W."/>
            <person name="Bailey B.A."/>
        </authorList>
    </citation>
    <scope>NUCLEOTIDE SEQUENCE [LARGE SCALE GENOMIC DNA]</scope>
    <source>
        <strain evidence="3">sbr112.9</strain>
    </source>
</reference>
<dbReference type="InterPro" id="IPR043502">
    <property type="entry name" value="DNA/RNA_pol_sf"/>
</dbReference>
<gene>
    <name evidence="2" type="ORF">PHPALM_32134</name>
</gene>
<evidence type="ECO:0000313" key="3">
    <source>
        <dbReference type="Proteomes" id="UP000237271"/>
    </source>
</evidence>